<dbReference type="EMBL" id="BGPR01005138">
    <property type="protein sequence ID" value="GBN07162.1"/>
    <property type="molecule type" value="Genomic_DNA"/>
</dbReference>
<reference evidence="2 3" key="1">
    <citation type="journal article" date="2019" name="Sci. Rep.">
        <title>Orb-weaving spider Araneus ventricosus genome elucidates the spidroin gene catalogue.</title>
        <authorList>
            <person name="Kono N."/>
            <person name="Nakamura H."/>
            <person name="Ohtoshi R."/>
            <person name="Moran D.A.P."/>
            <person name="Shinohara A."/>
            <person name="Yoshida Y."/>
            <person name="Fujiwara M."/>
            <person name="Mori M."/>
            <person name="Tomita M."/>
            <person name="Arakawa K."/>
        </authorList>
    </citation>
    <scope>NUCLEOTIDE SEQUENCE [LARGE SCALE GENOMIC DNA]</scope>
</reference>
<proteinExistence type="predicted"/>
<organism evidence="2 3">
    <name type="scientific">Araneus ventricosus</name>
    <name type="common">Orbweaver spider</name>
    <name type="synonym">Epeira ventricosa</name>
    <dbReference type="NCBI Taxonomy" id="182803"/>
    <lineage>
        <taxon>Eukaryota</taxon>
        <taxon>Metazoa</taxon>
        <taxon>Ecdysozoa</taxon>
        <taxon>Arthropoda</taxon>
        <taxon>Chelicerata</taxon>
        <taxon>Arachnida</taxon>
        <taxon>Araneae</taxon>
        <taxon>Araneomorphae</taxon>
        <taxon>Entelegynae</taxon>
        <taxon>Araneoidea</taxon>
        <taxon>Araneidae</taxon>
        <taxon>Araneus</taxon>
    </lineage>
</organism>
<sequence>MWKASDKPSRSAWKRSSEFDLSNRSVKEHSWHVSKFHKKTIETFKEYPFRSHTRRNIQQVSNLKQNDAQNDATVHRLSLLKCFGTFVFDLRNSHTRH</sequence>
<feature type="region of interest" description="Disordered" evidence="1">
    <location>
        <begin position="1"/>
        <end position="25"/>
    </location>
</feature>
<name>A0A4Y2KXY9_ARAVE</name>
<protein>
    <submittedName>
        <fullName evidence="2">Uncharacterized protein</fullName>
    </submittedName>
</protein>
<dbReference type="Proteomes" id="UP000499080">
    <property type="component" value="Unassembled WGS sequence"/>
</dbReference>
<dbReference type="AlphaFoldDB" id="A0A4Y2KXY9"/>
<evidence type="ECO:0000313" key="2">
    <source>
        <dbReference type="EMBL" id="GBN07162.1"/>
    </source>
</evidence>
<keyword evidence="3" id="KW-1185">Reference proteome</keyword>
<evidence type="ECO:0000256" key="1">
    <source>
        <dbReference type="SAM" id="MobiDB-lite"/>
    </source>
</evidence>
<evidence type="ECO:0000313" key="3">
    <source>
        <dbReference type="Proteomes" id="UP000499080"/>
    </source>
</evidence>
<gene>
    <name evidence="2" type="ORF">AVEN_63383_1</name>
</gene>
<accession>A0A4Y2KXY9</accession>
<comment type="caution">
    <text evidence="2">The sequence shown here is derived from an EMBL/GenBank/DDBJ whole genome shotgun (WGS) entry which is preliminary data.</text>
</comment>